<feature type="transmembrane region" description="Helical" evidence="10">
    <location>
        <begin position="44"/>
        <end position="64"/>
    </location>
</feature>
<dbReference type="AlphaFoldDB" id="A0A7C5AMX9"/>
<comment type="subcellular location">
    <subcellularLocation>
        <location evidence="2">Membrane</location>
        <topology evidence="2">Multi-pass membrane protein</topology>
    </subcellularLocation>
</comment>
<comment type="caution">
    <text evidence="12">The sequence shown here is derived from an EMBL/GenBank/DDBJ whole genome shotgun (WGS) entry which is preliminary data.</text>
</comment>
<protein>
    <submittedName>
        <fullName evidence="12">Site-2 protease family protein</fullName>
    </submittedName>
</protein>
<evidence type="ECO:0000256" key="6">
    <source>
        <dbReference type="ARBA" id="ARBA00022801"/>
    </source>
</evidence>
<feature type="transmembrane region" description="Helical" evidence="10">
    <location>
        <begin position="252"/>
        <end position="281"/>
    </location>
</feature>
<evidence type="ECO:0000256" key="9">
    <source>
        <dbReference type="ARBA" id="ARBA00023136"/>
    </source>
</evidence>
<name>A0A7C5AMX9_9BACT</name>
<keyword evidence="6" id="KW-0378">Hydrolase</keyword>
<feature type="domain" description="Peptidase M50" evidence="11">
    <location>
        <begin position="83"/>
        <end position="252"/>
    </location>
</feature>
<evidence type="ECO:0000256" key="10">
    <source>
        <dbReference type="SAM" id="Phobius"/>
    </source>
</evidence>
<dbReference type="EMBL" id="DTKJ01000073">
    <property type="protein sequence ID" value="HGZ12634.1"/>
    <property type="molecule type" value="Genomic_DNA"/>
</dbReference>
<dbReference type="PANTHER" id="PTHR31412">
    <property type="entry name" value="ZINC METALLOPROTEASE EGY1"/>
    <property type="match status" value="1"/>
</dbReference>
<organism evidence="12">
    <name type="scientific">Desulfobacca acetoxidans</name>
    <dbReference type="NCBI Taxonomy" id="60893"/>
    <lineage>
        <taxon>Bacteria</taxon>
        <taxon>Pseudomonadati</taxon>
        <taxon>Thermodesulfobacteriota</taxon>
        <taxon>Desulfobaccia</taxon>
        <taxon>Desulfobaccales</taxon>
        <taxon>Desulfobaccaceae</taxon>
        <taxon>Desulfobacca</taxon>
    </lineage>
</organism>
<evidence type="ECO:0000256" key="3">
    <source>
        <dbReference type="ARBA" id="ARBA00007931"/>
    </source>
</evidence>
<feature type="transmembrane region" description="Helical" evidence="10">
    <location>
        <begin position="214"/>
        <end position="232"/>
    </location>
</feature>
<keyword evidence="4 12" id="KW-0645">Protease</keyword>
<reference evidence="12" key="1">
    <citation type="journal article" date="2020" name="mSystems">
        <title>Genome- and Community-Level Interaction Insights into Carbon Utilization and Element Cycling Functions of Hydrothermarchaeota in Hydrothermal Sediment.</title>
        <authorList>
            <person name="Zhou Z."/>
            <person name="Liu Y."/>
            <person name="Xu W."/>
            <person name="Pan J."/>
            <person name="Luo Z.H."/>
            <person name="Li M."/>
        </authorList>
    </citation>
    <scope>NUCLEOTIDE SEQUENCE [LARGE SCALE GENOMIC DNA]</scope>
    <source>
        <strain evidence="12">SpSt-853</strain>
    </source>
</reference>
<dbReference type="PANTHER" id="PTHR31412:SF0">
    <property type="entry name" value="ZINC METALLOPROTEASE EGY1, CHLOROPLASTIC-RELATED"/>
    <property type="match status" value="1"/>
</dbReference>
<keyword evidence="7" id="KW-0809">Transit peptide</keyword>
<evidence type="ECO:0000256" key="5">
    <source>
        <dbReference type="ARBA" id="ARBA00022692"/>
    </source>
</evidence>
<evidence type="ECO:0000256" key="2">
    <source>
        <dbReference type="ARBA" id="ARBA00004141"/>
    </source>
</evidence>
<proteinExistence type="inferred from homology"/>
<evidence type="ECO:0000256" key="1">
    <source>
        <dbReference type="ARBA" id="ARBA00001947"/>
    </source>
</evidence>
<dbReference type="InterPro" id="IPR044838">
    <property type="entry name" value="EGY1-like"/>
</dbReference>
<feature type="transmembrane region" description="Helical" evidence="10">
    <location>
        <begin position="76"/>
        <end position="94"/>
    </location>
</feature>
<dbReference type="Pfam" id="PF02163">
    <property type="entry name" value="Peptidase_M50"/>
    <property type="match status" value="1"/>
</dbReference>
<evidence type="ECO:0000256" key="8">
    <source>
        <dbReference type="ARBA" id="ARBA00022989"/>
    </source>
</evidence>
<gene>
    <name evidence="12" type="ORF">ENW48_10545</name>
</gene>
<evidence type="ECO:0000313" key="12">
    <source>
        <dbReference type="EMBL" id="HGZ12634.1"/>
    </source>
</evidence>
<evidence type="ECO:0000259" key="11">
    <source>
        <dbReference type="Pfam" id="PF02163"/>
    </source>
</evidence>
<accession>A0A7C5AMX9</accession>
<keyword evidence="5 10" id="KW-0812">Transmembrane</keyword>
<dbReference type="GO" id="GO:0006508">
    <property type="term" value="P:proteolysis"/>
    <property type="evidence" value="ECO:0007669"/>
    <property type="project" value="UniProtKB-KW"/>
</dbReference>
<keyword evidence="9 10" id="KW-0472">Membrane</keyword>
<feature type="transmembrane region" description="Helical" evidence="10">
    <location>
        <begin position="301"/>
        <end position="319"/>
    </location>
</feature>
<evidence type="ECO:0000256" key="7">
    <source>
        <dbReference type="ARBA" id="ARBA00022946"/>
    </source>
</evidence>
<comment type="similarity">
    <text evidence="3">Belongs to the peptidase M50B family.</text>
</comment>
<dbReference type="CDD" id="cd06160">
    <property type="entry name" value="S2P-M50_like_2"/>
    <property type="match status" value="1"/>
</dbReference>
<feature type="transmembrane region" description="Helical" evidence="10">
    <location>
        <begin position="143"/>
        <end position="170"/>
    </location>
</feature>
<dbReference type="GO" id="GO:0016020">
    <property type="term" value="C:membrane"/>
    <property type="evidence" value="ECO:0007669"/>
    <property type="project" value="UniProtKB-SubCell"/>
</dbReference>
<keyword evidence="8 10" id="KW-1133">Transmembrane helix</keyword>
<evidence type="ECO:0000256" key="4">
    <source>
        <dbReference type="ARBA" id="ARBA00022670"/>
    </source>
</evidence>
<dbReference type="GO" id="GO:0008233">
    <property type="term" value="F:peptidase activity"/>
    <property type="evidence" value="ECO:0007669"/>
    <property type="project" value="UniProtKB-KW"/>
</dbReference>
<sequence length="322" mass="35848">MPFLGEVWHLRSGGMAAQVTDQDPFEPEENPLPSPEKARSRWHILWHLLLFLVTVVTTMAAGAFQAGVNLFSYPWRIYQGLPFSVSILLILTAHEMGHYVMSRRHNLDVSLPYFLPGLPFPPPLPGTFGALIRIRSPIMDKRALIDVGCSGPLLGILASLPVLVVGLSFSRVLPGPTVLEPYSLQLGEPLLFRLVSWLVLGPLAPEYQVVLHPVAFAGWLGLLITALNLLPVGQLDGGHVIYALFPGWHRRISIACLIMLGLFGILTWKGWLVWAVVLIGLGFRHPPPYCHWIPLDRRRTLLGMVTILVFFLTFTPAPFKLE</sequence>
<comment type="cofactor">
    <cofactor evidence="1">
        <name>Zn(2+)</name>
        <dbReference type="ChEBI" id="CHEBI:29105"/>
    </cofactor>
</comment>
<dbReference type="InterPro" id="IPR008915">
    <property type="entry name" value="Peptidase_M50"/>
</dbReference>